<feature type="region of interest" description="Disordered" evidence="2">
    <location>
        <begin position="178"/>
        <end position="241"/>
    </location>
</feature>
<evidence type="ECO:0000313" key="4">
    <source>
        <dbReference type="Proteomes" id="UP001151752"/>
    </source>
</evidence>
<dbReference type="PANTHER" id="PTHR43939:SF50">
    <property type="entry name" value="NUCLEOPORIN"/>
    <property type="match status" value="1"/>
</dbReference>
<evidence type="ECO:0000256" key="1">
    <source>
        <dbReference type="SAM" id="Coils"/>
    </source>
</evidence>
<feature type="coiled-coil region" evidence="1">
    <location>
        <begin position="1672"/>
        <end position="1699"/>
    </location>
</feature>
<feature type="coiled-coil region" evidence="1">
    <location>
        <begin position="1190"/>
        <end position="1262"/>
    </location>
</feature>
<accession>A0A9Q1A5K8</accession>
<dbReference type="SUPFAM" id="SSF57997">
    <property type="entry name" value="Tropomyosin"/>
    <property type="match status" value="1"/>
</dbReference>
<organism evidence="3 4">
    <name type="scientific">Salix koriyanagi</name>
    <dbReference type="NCBI Taxonomy" id="2511006"/>
    <lineage>
        <taxon>Eukaryota</taxon>
        <taxon>Viridiplantae</taxon>
        <taxon>Streptophyta</taxon>
        <taxon>Embryophyta</taxon>
        <taxon>Tracheophyta</taxon>
        <taxon>Spermatophyta</taxon>
        <taxon>Magnoliopsida</taxon>
        <taxon>eudicotyledons</taxon>
        <taxon>Gunneridae</taxon>
        <taxon>Pentapetalae</taxon>
        <taxon>rosids</taxon>
        <taxon>fabids</taxon>
        <taxon>Malpighiales</taxon>
        <taxon>Salicaceae</taxon>
        <taxon>Saliceae</taxon>
        <taxon>Salix</taxon>
    </lineage>
</organism>
<dbReference type="EMBL" id="JAPFFM010000006">
    <property type="protein sequence ID" value="KAJ6758742.1"/>
    <property type="molecule type" value="Genomic_DNA"/>
</dbReference>
<keyword evidence="4" id="KW-1185">Reference proteome</keyword>
<reference evidence="3" key="2">
    <citation type="journal article" date="2023" name="Int. J. Mol. Sci.">
        <title>De Novo Assembly and Annotation of 11 Diverse Shrub Willow (Salix) Genomes Reveals Novel Gene Organization in Sex-Linked Regions.</title>
        <authorList>
            <person name="Hyden B."/>
            <person name="Feng K."/>
            <person name="Yates T.B."/>
            <person name="Jawdy S."/>
            <person name="Cereghino C."/>
            <person name="Smart L.B."/>
            <person name="Muchero W."/>
        </authorList>
    </citation>
    <scope>NUCLEOTIDE SEQUENCE</scope>
    <source>
        <tissue evidence="3">Shoot tip</tissue>
    </source>
</reference>
<feature type="compositionally biased region" description="Basic and acidic residues" evidence="2">
    <location>
        <begin position="65"/>
        <end position="81"/>
    </location>
</feature>
<protein>
    <submittedName>
        <fullName evidence="3">COILED-COIL PROTEIN</fullName>
    </submittedName>
</protein>
<gene>
    <name evidence="3" type="ORF">OIU74_025404</name>
</gene>
<feature type="coiled-coil region" evidence="1">
    <location>
        <begin position="1477"/>
        <end position="1567"/>
    </location>
</feature>
<feature type="region of interest" description="Disordered" evidence="2">
    <location>
        <begin position="56"/>
        <end position="85"/>
    </location>
</feature>
<feature type="compositionally biased region" description="Polar residues" evidence="2">
    <location>
        <begin position="205"/>
        <end position="217"/>
    </location>
</feature>
<dbReference type="PANTHER" id="PTHR43939">
    <property type="entry name" value="COILED-COIL DOMAIN-CONTAINING PROTEIN 158"/>
    <property type="match status" value="1"/>
</dbReference>
<name>A0A9Q1A5K8_9ROSI</name>
<evidence type="ECO:0000256" key="2">
    <source>
        <dbReference type="SAM" id="MobiDB-lite"/>
    </source>
</evidence>
<dbReference type="Proteomes" id="UP001151752">
    <property type="component" value="Chromosome 18"/>
</dbReference>
<evidence type="ECO:0000313" key="3">
    <source>
        <dbReference type="EMBL" id="KAJ6758742.1"/>
    </source>
</evidence>
<reference evidence="3" key="1">
    <citation type="submission" date="2022-11" db="EMBL/GenBank/DDBJ databases">
        <authorList>
            <person name="Hyden B.L."/>
            <person name="Feng K."/>
            <person name="Yates T."/>
            <person name="Jawdy S."/>
            <person name="Smart L.B."/>
            <person name="Muchero W."/>
        </authorList>
    </citation>
    <scope>NUCLEOTIDE SEQUENCE</scope>
    <source>
        <tissue evidence="3">Shoot tip</tissue>
    </source>
</reference>
<proteinExistence type="predicted"/>
<feature type="coiled-coil region" evidence="1">
    <location>
        <begin position="708"/>
        <end position="735"/>
    </location>
</feature>
<sequence length="1739" mass="193777">MDKNKSRTDLLAAGRKKVGENVDQNVVNFAFGFNLRNAEEAKSEGKNEKSIVVASSTGKAAGLKQVHEWEVKSQSDSDSGRVDSFVSSGAPDVNVDVVAVDPPIPLTAETRVAETALGHDAGSAVEEGWVDENHIDSSKPYEGKAARVVPLRSSDIPDSEAKTKHDDAFVSVDVSAPHKSFDTMDDTTITGETESQDGEDGMRPLSSQEDTPDTSSIPARGDQEADGLDSKQFGGSSDLELERDRRLSFSGHGEIAKCDGGTASEQIHVEEAAASQSKQSDGDDGTAVVVHEATNEHGKVVDIGPSTVESVDIPSGYGYCGNDGEGVQSDRLVTEASSPQYFPEDSFVFVDESDKRPLFNKLGSTSEGYAMSALGDLGQITFLQLIEVIKGLNEDEYRLLLKSRGSVSNVELGITSSVSSQNGFPGLLERLGEELFLTNCTKDILQLQLSEQSDLQIENDHHLHQLDDEISVLHASLKEARERVNPLLKSLQNADLNFRLVLVGGEELEQQFHEAKAEVEEVSARAYELQNSLEMSQSELLRLSKELADSQDFVAALQEEVENLNGNLVSLTQERKIVEEGKNSCVHENEKLLNELTDCKSLIAALQTESSDLRGTVASMTEEKIKLNGEKEYLADCHDKICTELSDCKVLVEALQVENLKLSGSLAMATEERKKLEEDISYSAQERDKLSSELLVLRDELSKDHAECLQFESELQEMTTRLEKLTEENRFLSSNLDIHKFKLQEIEDLQGQKSSPVGKVANPAGSLETQSTVWENATAVEHDGETTFSMSEESVSGNFEGGPPLALLGQEVFDDSLGFRINHQQQIPLLQRKEYTGNLKAVLKHLALDAENASLMFKTERDDRSIANCTIKELTFQAEALKEHSDNLEATNIQLGVLYEAAKQHFSDCNKTNNELEVLCDSLRQQEFNLKAENSEFGRKLSDCELKIEDLQSQLHGLQRSSDEKASALHDELAKSQMEAAEKALTVEQEWNSTAAQITEAVDRLDVSTGFSLTSTTSMPSHGSLDVCSHVTASVNAATNMIQDLKEKLEASSRGHETASNLFNEVSEKCNDLIGKNELANATLHKLYSELRNIVIDVEESNLLDEELPATVEYIRFKAVLEKLENALAERLQLQSANKKLNSEWTSQIKDIEELNRRCHDFSSIQRLIEDVEGEMKLEDDGSDSEMTPVSHLESLVSILVRKYKEAKEQVNSSKEEFGSKEHLTQAEEALVTMRSEWQEKRDSLKQSLAETSGELDRCSQELHLKDARLHEIEAKLKTYSEAGGRVEALESELSYIRNSATALRESFLLKDSVLQRIEEILEDLDLPEHFHSRDIIEKVDWLARSATANTLLPTDWDQKSSVGGSHSDTGFAVTDAWKEDVQSGSNSGDDLRRKYEELQSKFYGLAEQNEMLEQSLMERNNLVQRWEERLARINLPSHLRLAEPEDRIEWLENALSEASHDRNSMLQKTSELENYCRSVTADLEESQDRVSRLTAELLESSKRVSDLERDLQAVIFERENLFERLEILTSDAEKLSARRVQFELDNEKLQNEASALQEKLVDKLGIEEHIQSINDEIRRMQDLVCDALHDPGAKDFISDGSSTDCLERLLRKLVDNYTTLSSAKSVPVEAVVDHQAKGTDANFLEGQTRDILESDTALLKRDTWGNEEENGDFLKKELEETLSELADVKEERDRDREKQQSLVCEAEAMGKKDIGVTRAIASGGTEVYFCEREAERCC</sequence>
<keyword evidence="1" id="KW-0175">Coiled coil</keyword>
<feature type="coiled-coil region" evidence="1">
    <location>
        <begin position="463"/>
        <end position="609"/>
    </location>
</feature>
<comment type="caution">
    <text evidence="3">The sequence shown here is derived from an EMBL/GenBank/DDBJ whole genome shotgun (WGS) entry which is preliminary data.</text>
</comment>